<keyword evidence="3" id="KW-1185">Reference proteome</keyword>
<comment type="caution">
    <text evidence="2">The sequence shown here is derived from an EMBL/GenBank/DDBJ whole genome shotgun (WGS) entry which is preliminary data.</text>
</comment>
<organism evidence="2 3">
    <name type="scientific">Microbacterium album</name>
    <dbReference type="NCBI Taxonomy" id="2053191"/>
    <lineage>
        <taxon>Bacteria</taxon>
        <taxon>Bacillati</taxon>
        <taxon>Actinomycetota</taxon>
        <taxon>Actinomycetes</taxon>
        <taxon>Micrococcales</taxon>
        <taxon>Microbacteriaceae</taxon>
        <taxon>Microbacterium</taxon>
    </lineage>
</organism>
<feature type="region of interest" description="Disordered" evidence="1">
    <location>
        <begin position="11"/>
        <end position="35"/>
    </location>
</feature>
<dbReference type="EMBL" id="BMJY01000001">
    <property type="protein sequence ID" value="GGH34145.1"/>
    <property type="molecule type" value="Genomic_DNA"/>
</dbReference>
<feature type="compositionally biased region" description="Polar residues" evidence="1">
    <location>
        <begin position="17"/>
        <end position="30"/>
    </location>
</feature>
<evidence type="ECO:0000256" key="1">
    <source>
        <dbReference type="SAM" id="MobiDB-lite"/>
    </source>
</evidence>
<evidence type="ECO:0000313" key="2">
    <source>
        <dbReference type="EMBL" id="GGH34145.1"/>
    </source>
</evidence>
<reference evidence="2" key="1">
    <citation type="journal article" date="2014" name="Int. J. Syst. Evol. Microbiol.">
        <title>Complete genome sequence of Corynebacterium casei LMG S-19264T (=DSM 44701T), isolated from a smear-ripened cheese.</title>
        <authorList>
            <consortium name="US DOE Joint Genome Institute (JGI-PGF)"/>
            <person name="Walter F."/>
            <person name="Albersmeier A."/>
            <person name="Kalinowski J."/>
            <person name="Ruckert C."/>
        </authorList>
    </citation>
    <scope>NUCLEOTIDE SEQUENCE</scope>
    <source>
        <strain evidence="2">CGMCC 1.15794</strain>
    </source>
</reference>
<dbReference type="Proteomes" id="UP000657592">
    <property type="component" value="Unassembled WGS sequence"/>
</dbReference>
<reference evidence="2" key="2">
    <citation type="submission" date="2020-09" db="EMBL/GenBank/DDBJ databases">
        <authorList>
            <person name="Sun Q."/>
            <person name="Zhou Y."/>
        </authorList>
    </citation>
    <scope>NUCLEOTIDE SEQUENCE</scope>
    <source>
        <strain evidence="2">CGMCC 1.15794</strain>
    </source>
</reference>
<sequence>MNTIHKVDVVIAEGAPDTTTTVPDSGQPSEPEQVDVVPDPRRRIIVLAPTKQAGNDEARAAGIEPVAVVTPRSLHAARGITADELWDAPSLTPEDRETLLPHVLPSIATHKGE</sequence>
<accession>A0A917MK46</accession>
<gene>
    <name evidence="2" type="ORF">GCM10010921_01630</name>
</gene>
<dbReference type="RefSeq" id="WP_188754346.1">
    <property type="nucleotide sequence ID" value="NZ_BMJY01000001.1"/>
</dbReference>
<evidence type="ECO:0000313" key="3">
    <source>
        <dbReference type="Proteomes" id="UP000657592"/>
    </source>
</evidence>
<name>A0A917MK46_9MICO</name>
<proteinExistence type="predicted"/>
<dbReference type="AlphaFoldDB" id="A0A917MK46"/>
<protein>
    <submittedName>
        <fullName evidence="2">Uncharacterized protein</fullName>
    </submittedName>
</protein>